<dbReference type="PANTHER" id="PTHR43037">
    <property type="entry name" value="UNNAMED PRODUCT-RELATED"/>
    <property type="match status" value="1"/>
</dbReference>
<gene>
    <name evidence="2" type="ORF">KZO38_00255</name>
</gene>
<keyword evidence="1" id="KW-0732">Signal</keyword>
<dbReference type="Pfam" id="PF00756">
    <property type="entry name" value="Esterase"/>
    <property type="match status" value="1"/>
</dbReference>
<comment type="caution">
    <text evidence="2">The sequence shown here is derived from an EMBL/GenBank/DDBJ whole genome shotgun (WGS) entry which is preliminary data.</text>
</comment>
<dbReference type="EMBL" id="JAHXCT010000001">
    <property type="protein sequence ID" value="MBW4768201.1"/>
    <property type="molecule type" value="Genomic_DNA"/>
</dbReference>
<name>A0ABS6Y9G2_9BACT</name>
<evidence type="ECO:0000313" key="2">
    <source>
        <dbReference type="EMBL" id="MBW4768201.1"/>
    </source>
</evidence>
<protein>
    <submittedName>
        <fullName evidence="2">Phospholipase</fullName>
    </submittedName>
</protein>
<keyword evidence="3" id="KW-1185">Reference proteome</keyword>
<dbReference type="InterPro" id="IPR000801">
    <property type="entry name" value="Esterase-like"/>
</dbReference>
<sequence>MSTLKHYFLIAICLLFVIGTPSFAQRTKYGEFSIHKELNTVGYNFWLYTPNDYEPNGHPLPLVIFLHGASLCGNNIQKVRRYGVLDAIDKGKIIPTLVVAPQNPGGAWNAHKLNDLLEWTKRNYNVDDTRVYVLGMSLGGYGTMDFVGAYPEKIAAAMALCGGCSLRDVSPLGKVPLWIMHGTADRAVSVKQSQIVVEKLQEGGNDKLLRYDWLQGGSHGILARLFYLQKTYDWLFSHSLQDNPRTIDKHFDITPEDIQQTYQELRQLPQYYEED</sequence>
<reference evidence="2 3" key="1">
    <citation type="submission" date="2021-07" db="EMBL/GenBank/DDBJ databases">
        <title>Genomic diversity and antimicrobial resistance of Prevotella spp. isolated from chronic lung disease airways.</title>
        <authorList>
            <person name="Webb K.A."/>
            <person name="Olagoke O.S."/>
            <person name="Baird T."/>
            <person name="Neill J."/>
            <person name="Pham A."/>
            <person name="Wells T.J."/>
            <person name="Ramsay K.A."/>
            <person name="Bell S.C."/>
            <person name="Sarovich D.S."/>
            <person name="Price E.P."/>
        </authorList>
    </citation>
    <scope>NUCLEOTIDE SEQUENCE [LARGE SCALE GENOMIC DNA]</scope>
    <source>
        <strain evidence="2 3">SCHI0011.S.12</strain>
    </source>
</reference>
<accession>A0ABS6Y9G2</accession>
<evidence type="ECO:0000313" key="3">
    <source>
        <dbReference type="Proteomes" id="UP000788426"/>
    </source>
</evidence>
<dbReference type="Proteomes" id="UP000788426">
    <property type="component" value="Unassembled WGS sequence"/>
</dbReference>
<evidence type="ECO:0000256" key="1">
    <source>
        <dbReference type="ARBA" id="ARBA00022729"/>
    </source>
</evidence>
<organism evidence="2 3">
    <name type="scientific">Hoylesella nanceiensis</name>
    <dbReference type="NCBI Taxonomy" id="425941"/>
    <lineage>
        <taxon>Bacteria</taxon>
        <taxon>Pseudomonadati</taxon>
        <taxon>Bacteroidota</taxon>
        <taxon>Bacteroidia</taxon>
        <taxon>Bacteroidales</taxon>
        <taxon>Prevotellaceae</taxon>
        <taxon>Hoylesella</taxon>
    </lineage>
</organism>
<dbReference type="PANTHER" id="PTHR43037:SF1">
    <property type="entry name" value="BLL1128 PROTEIN"/>
    <property type="match status" value="1"/>
</dbReference>
<proteinExistence type="predicted"/>
<dbReference type="InterPro" id="IPR050955">
    <property type="entry name" value="Plant_Biomass_Hydrol_Est"/>
</dbReference>
<dbReference type="RefSeq" id="WP_219478831.1">
    <property type="nucleotide sequence ID" value="NZ_JAHXCT010000001.1"/>
</dbReference>